<reference evidence="1 2" key="1">
    <citation type="journal article" date="2012" name="BMC Genomics">
        <title>Comparative genomics of the white-rot fungi, Phanerochaete carnosa and P. chrysosporium, to elucidate the genetic basis of the distinct wood types they colonize.</title>
        <authorList>
            <person name="Suzuki H."/>
            <person name="MacDonald J."/>
            <person name="Syed K."/>
            <person name="Salamov A."/>
            <person name="Hori C."/>
            <person name="Aerts A."/>
            <person name="Henrissat B."/>
            <person name="Wiebenga A."/>
            <person name="vanKuyk P.A."/>
            <person name="Barry K."/>
            <person name="Lindquist E."/>
            <person name="LaButti K."/>
            <person name="Lapidus A."/>
            <person name="Lucas S."/>
            <person name="Coutinho P."/>
            <person name="Gong Y."/>
            <person name="Samejima M."/>
            <person name="Mahadevan R."/>
            <person name="Abou-Zaid M."/>
            <person name="de Vries R.P."/>
            <person name="Igarashi K."/>
            <person name="Yadav J.S."/>
            <person name="Grigoriev I.V."/>
            <person name="Master E.R."/>
        </authorList>
    </citation>
    <scope>NUCLEOTIDE SEQUENCE [LARGE SCALE GENOMIC DNA]</scope>
    <source>
        <strain evidence="1 2">HHB-10118-sp</strain>
    </source>
</reference>
<dbReference type="RefSeq" id="XP_007399136.1">
    <property type="nucleotide sequence ID" value="XM_007399074.1"/>
</dbReference>
<accession>K5USF3</accession>
<name>K5USF3_PHACS</name>
<dbReference type="KEGG" id="pco:PHACADRAFT_186868"/>
<keyword evidence="2" id="KW-1185">Reference proteome</keyword>
<dbReference type="AlphaFoldDB" id="K5USF3"/>
<organism evidence="1 2">
    <name type="scientific">Phanerochaete carnosa (strain HHB-10118-sp)</name>
    <name type="common">White-rot fungus</name>
    <name type="synonym">Peniophora carnosa</name>
    <dbReference type="NCBI Taxonomy" id="650164"/>
    <lineage>
        <taxon>Eukaryota</taxon>
        <taxon>Fungi</taxon>
        <taxon>Dikarya</taxon>
        <taxon>Basidiomycota</taxon>
        <taxon>Agaricomycotina</taxon>
        <taxon>Agaricomycetes</taxon>
        <taxon>Polyporales</taxon>
        <taxon>Phanerochaetaceae</taxon>
        <taxon>Phanerochaete</taxon>
    </lineage>
</organism>
<gene>
    <name evidence="1" type="ORF">PHACADRAFT_186868</name>
</gene>
<dbReference type="HOGENOM" id="CLU_1062113_0_0_1"/>
<dbReference type="GeneID" id="18910382"/>
<protein>
    <recommendedName>
        <fullName evidence="3">F-box domain-containing protein</fullName>
    </recommendedName>
</protein>
<evidence type="ECO:0000313" key="1">
    <source>
        <dbReference type="EMBL" id="EKM52806.1"/>
    </source>
</evidence>
<sequence length="262" mass="29464">MMARDTVISQFPSETIHAIVLCFLDDCPENKQALSRCTLTCRYWDAPLRPLLFGHPTLSLREDIDTLLALTMSFSLPKPPLADCIHSLSMTIHLPATRKPWWHRAYKLNRLRQAVVIRLVFVRDGTSWYGSGPTHGIPPVFRGPCHGGSRAVSYRLLVKMANFHRKPSLDHHTPEDFDKYTPFLGLIVPQQVYTTPGRAVRLPTIRFFDDGRRGVSFSRALNKQLDFRAPPSNTGAKSFAIIIDHTIISVHATQSVPLGGTN</sequence>
<dbReference type="InParanoid" id="K5USF3"/>
<evidence type="ECO:0000313" key="2">
    <source>
        <dbReference type="Proteomes" id="UP000008370"/>
    </source>
</evidence>
<dbReference type="Proteomes" id="UP000008370">
    <property type="component" value="Unassembled WGS sequence"/>
</dbReference>
<proteinExistence type="predicted"/>
<evidence type="ECO:0008006" key="3">
    <source>
        <dbReference type="Google" id="ProtNLM"/>
    </source>
</evidence>
<dbReference type="EMBL" id="JH930475">
    <property type="protein sequence ID" value="EKM52806.1"/>
    <property type="molecule type" value="Genomic_DNA"/>
</dbReference>